<dbReference type="InterPro" id="IPR009057">
    <property type="entry name" value="Homeodomain-like_sf"/>
</dbReference>
<gene>
    <name evidence="5" type="ORF">FPZ49_08590</name>
</gene>
<dbReference type="AlphaFoldDB" id="A0A559KE93"/>
<dbReference type="InterPro" id="IPR020449">
    <property type="entry name" value="Tscrpt_reg_AraC-type_HTH"/>
</dbReference>
<dbReference type="SMART" id="SM00342">
    <property type="entry name" value="HTH_ARAC"/>
    <property type="match status" value="1"/>
</dbReference>
<evidence type="ECO:0000313" key="6">
    <source>
        <dbReference type="Proteomes" id="UP000317036"/>
    </source>
</evidence>
<evidence type="ECO:0000259" key="4">
    <source>
        <dbReference type="PROSITE" id="PS01124"/>
    </source>
</evidence>
<dbReference type="SUPFAM" id="SSF46689">
    <property type="entry name" value="Homeodomain-like"/>
    <property type="match status" value="1"/>
</dbReference>
<keyword evidence="1" id="KW-0805">Transcription regulation</keyword>
<evidence type="ECO:0000313" key="5">
    <source>
        <dbReference type="EMBL" id="TVY10441.1"/>
    </source>
</evidence>
<dbReference type="GO" id="GO:0003700">
    <property type="term" value="F:DNA-binding transcription factor activity"/>
    <property type="evidence" value="ECO:0007669"/>
    <property type="project" value="InterPro"/>
</dbReference>
<evidence type="ECO:0000256" key="1">
    <source>
        <dbReference type="ARBA" id="ARBA00023015"/>
    </source>
</evidence>
<reference evidence="5 6" key="1">
    <citation type="submission" date="2019-07" db="EMBL/GenBank/DDBJ databases">
        <authorList>
            <person name="Kim J."/>
        </authorList>
    </citation>
    <scope>NUCLEOTIDE SEQUENCE [LARGE SCALE GENOMIC DNA]</scope>
    <source>
        <strain evidence="5 6">JC52</strain>
    </source>
</reference>
<dbReference type="Pfam" id="PF12833">
    <property type="entry name" value="HTH_18"/>
    <property type="match status" value="1"/>
</dbReference>
<dbReference type="PANTHER" id="PTHR43280:SF2">
    <property type="entry name" value="HTH-TYPE TRANSCRIPTIONAL REGULATOR EXSA"/>
    <property type="match status" value="1"/>
</dbReference>
<evidence type="ECO:0000256" key="2">
    <source>
        <dbReference type="ARBA" id="ARBA00023125"/>
    </source>
</evidence>
<feature type="domain" description="HTH araC/xylS-type" evidence="4">
    <location>
        <begin position="200"/>
        <end position="298"/>
    </location>
</feature>
<dbReference type="Pfam" id="PF02311">
    <property type="entry name" value="AraC_binding"/>
    <property type="match status" value="1"/>
</dbReference>
<dbReference type="InterPro" id="IPR018062">
    <property type="entry name" value="HTH_AraC-typ_CS"/>
</dbReference>
<dbReference type="InterPro" id="IPR003313">
    <property type="entry name" value="AraC-bd"/>
</dbReference>
<name>A0A559KE93_9BACL</name>
<dbReference type="Gene3D" id="1.10.10.60">
    <property type="entry name" value="Homeodomain-like"/>
    <property type="match status" value="2"/>
</dbReference>
<keyword evidence="2" id="KW-0238">DNA-binding</keyword>
<dbReference type="PROSITE" id="PS01124">
    <property type="entry name" value="HTH_ARAC_FAMILY_2"/>
    <property type="match status" value="1"/>
</dbReference>
<dbReference type="EMBL" id="VNJI01000008">
    <property type="protein sequence ID" value="TVY10441.1"/>
    <property type="molecule type" value="Genomic_DNA"/>
</dbReference>
<sequence>MKWSASHGTEEKKMDCLQLTIPPLPQFLTAGHSVWQAGMQHFPRTFGVFDLLLVCRGTLYMAEEGTAYEIGQGQMLLLEPGRAHVGSHPCEEPTEIYWVHFSHAGEVQHLPEKEVAWSAVVRQGTDADQNPVDQYLYLPKHGSVELKQMLPLLEEMLRLRSVLTMEHAIDLQLVLGRLLSQLQAGLRGSRKGSRSHAVSEQVKAYLEARLAEPYIAGQMVEELHFDVDYAARCLRKHTGLSPLQYHHVVRMGEAKRLLLQTALPVREIAARVGYGDYNYFIRSFRQTVGMSPGVFRHSAIGYV</sequence>
<dbReference type="PRINTS" id="PR00032">
    <property type="entry name" value="HTHARAC"/>
</dbReference>
<dbReference type="OrthoDB" id="192171at2"/>
<evidence type="ECO:0000256" key="3">
    <source>
        <dbReference type="ARBA" id="ARBA00023163"/>
    </source>
</evidence>
<dbReference type="InterPro" id="IPR018060">
    <property type="entry name" value="HTH_AraC"/>
</dbReference>
<comment type="caution">
    <text evidence="5">The sequence shown here is derived from an EMBL/GenBank/DDBJ whole genome shotgun (WGS) entry which is preliminary data.</text>
</comment>
<dbReference type="PROSITE" id="PS00041">
    <property type="entry name" value="HTH_ARAC_FAMILY_1"/>
    <property type="match status" value="1"/>
</dbReference>
<keyword evidence="6" id="KW-1185">Reference proteome</keyword>
<organism evidence="5 6">
    <name type="scientific">Paenibacillus cremeus</name>
    <dbReference type="NCBI Taxonomy" id="2163881"/>
    <lineage>
        <taxon>Bacteria</taxon>
        <taxon>Bacillati</taxon>
        <taxon>Bacillota</taxon>
        <taxon>Bacilli</taxon>
        <taxon>Bacillales</taxon>
        <taxon>Paenibacillaceae</taxon>
        <taxon>Paenibacillus</taxon>
    </lineage>
</organism>
<dbReference type="InterPro" id="IPR037923">
    <property type="entry name" value="HTH-like"/>
</dbReference>
<dbReference type="PANTHER" id="PTHR43280">
    <property type="entry name" value="ARAC-FAMILY TRANSCRIPTIONAL REGULATOR"/>
    <property type="match status" value="1"/>
</dbReference>
<keyword evidence="3" id="KW-0804">Transcription</keyword>
<dbReference type="Proteomes" id="UP000317036">
    <property type="component" value="Unassembled WGS sequence"/>
</dbReference>
<proteinExistence type="predicted"/>
<dbReference type="SUPFAM" id="SSF51215">
    <property type="entry name" value="Regulatory protein AraC"/>
    <property type="match status" value="1"/>
</dbReference>
<dbReference type="RefSeq" id="WP_144845534.1">
    <property type="nucleotide sequence ID" value="NZ_VNJI01000008.1"/>
</dbReference>
<dbReference type="GO" id="GO:0043565">
    <property type="term" value="F:sequence-specific DNA binding"/>
    <property type="evidence" value="ECO:0007669"/>
    <property type="project" value="InterPro"/>
</dbReference>
<protein>
    <submittedName>
        <fullName evidence="5">Helix-turn-helix transcriptional regulator</fullName>
    </submittedName>
</protein>
<accession>A0A559KE93</accession>